<keyword evidence="3" id="KW-1185">Reference proteome</keyword>
<name>A0AAD1XHP6_EUPCR</name>
<dbReference type="AlphaFoldDB" id="A0AAD1XHP6"/>
<evidence type="ECO:0000256" key="1">
    <source>
        <dbReference type="SAM" id="MobiDB-lite"/>
    </source>
</evidence>
<sequence>MSTAQGEASKLITKDSEEYNSFIKFVDFNCKNPSDRILCTDQWAFITQEQYDKLKGSKPKITCSKQYKDENAFLELAKKNKKYTEVGGIRYYHRFLDYDESEFSKEPKMKKLPDYMKQYSDQNAKKDDQEESKEASSNKASSKKCSLSKSDDSSTPKAAPFKRSAKVFDDEVYTIIGSLETAKINYIKGEVSSLKNQMFGTEKQLEAVHNVLFQSLSKLGLIGMMEESPLQNEINDLCYSNEAMDRLRQKTMQKLSVSKIIDELKGKETIEQSSQLNSDEDADMKDYELFQNDEKSGTDSIHKLIIAEEKKRARACQ</sequence>
<gene>
    <name evidence="2" type="ORF">ECRASSUSDP1_LOCUS14278</name>
</gene>
<reference evidence="2" key="1">
    <citation type="submission" date="2023-07" db="EMBL/GenBank/DDBJ databases">
        <authorList>
            <consortium name="AG Swart"/>
            <person name="Singh M."/>
            <person name="Singh A."/>
            <person name="Seah K."/>
            <person name="Emmerich C."/>
        </authorList>
    </citation>
    <scope>NUCLEOTIDE SEQUENCE</scope>
    <source>
        <strain evidence="2">DP1</strain>
    </source>
</reference>
<accession>A0AAD1XHP6</accession>
<dbReference type="Proteomes" id="UP001295684">
    <property type="component" value="Unassembled WGS sequence"/>
</dbReference>
<evidence type="ECO:0000313" key="3">
    <source>
        <dbReference type="Proteomes" id="UP001295684"/>
    </source>
</evidence>
<organism evidence="2 3">
    <name type="scientific">Euplotes crassus</name>
    <dbReference type="NCBI Taxonomy" id="5936"/>
    <lineage>
        <taxon>Eukaryota</taxon>
        <taxon>Sar</taxon>
        <taxon>Alveolata</taxon>
        <taxon>Ciliophora</taxon>
        <taxon>Intramacronucleata</taxon>
        <taxon>Spirotrichea</taxon>
        <taxon>Hypotrichia</taxon>
        <taxon>Euplotida</taxon>
        <taxon>Euplotidae</taxon>
        <taxon>Moneuplotes</taxon>
    </lineage>
</organism>
<dbReference type="EMBL" id="CAMPGE010014259">
    <property type="protein sequence ID" value="CAI2372941.1"/>
    <property type="molecule type" value="Genomic_DNA"/>
</dbReference>
<feature type="compositionally biased region" description="Low complexity" evidence="1">
    <location>
        <begin position="137"/>
        <end position="148"/>
    </location>
</feature>
<protein>
    <submittedName>
        <fullName evidence="2">Uncharacterized protein</fullName>
    </submittedName>
</protein>
<feature type="compositionally biased region" description="Basic and acidic residues" evidence="1">
    <location>
        <begin position="123"/>
        <end position="136"/>
    </location>
</feature>
<evidence type="ECO:0000313" key="2">
    <source>
        <dbReference type="EMBL" id="CAI2372941.1"/>
    </source>
</evidence>
<comment type="caution">
    <text evidence="2">The sequence shown here is derived from an EMBL/GenBank/DDBJ whole genome shotgun (WGS) entry which is preliminary data.</text>
</comment>
<feature type="region of interest" description="Disordered" evidence="1">
    <location>
        <begin position="121"/>
        <end position="160"/>
    </location>
</feature>
<proteinExistence type="predicted"/>